<feature type="compositionally biased region" description="Polar residues" evidence="1">
    <location>
        <begin position="126"/>
        <end position="139"/>
    </location>
</feature>
<accession>A0ABP7BKG3</accession>
<dbReference type="NCBIfam" id="NF041518">
    <property type="entry name" value="choice_anch_Q"/>
    <property type="match status" value="1"/>
</dbReference>
<reference evidence="3" key="1">
    <citation type="journal article" date="2019" name="Int. J. Syst. Evol. Microbiol.">
        <title>The Global Catalogue of Microorganisms (GCM) 10K type strain sequencing project: providing services to taxonomists for standard genome sequencing and annotation.</title>
        <authorList>
            <consortium name="The Broad Institute Genomics Platform"/>
            <consortium name="The Broad Institute Genome Sequencing Center for Infectious Disease"/>
            <person name="Wu L."/>
            <person name="Ma J."/>
        </authorList>
    </citation>
    <scope>NUCLEOTIDE SEQUENCE [LARGE SCALE GENOMIC DNA]</scope>
    <source>
        <strain evidence="3">JCM 17494</strain>
    </source>
</reference>
<dbReference type="InterPro" id="IPR059226">
    <property type="entry name" value="Choice_anch_Q_dom"/>
</dbReference>
<gene>
    <name evidence="2" type="ORF">GCM10022267_56860</name>
</gene>
<sequence>MLALLAVAPQTAHAEPARQAGTAYHVDAQSGNDSASGLDSAHAWRTLARVNSTVFQPGDRILLRAGSRWTGQLWPKGSGTSTAPITIDSYGTGAAPRVDGGGQVADAVRLANQQFWTIRGLEVTNQVPATGTPGQNRVRSGSPAIDSGTRIDNPGGRDFAGGPLYQGKPDIGAFERTL</sequence>
<evidence type="ECO:0000313" key="3">
    <source>
        <dbReference type="Proteomes" id="UP001500711"/>
    </source>
</evidence>
<dbReference type="Gene3D" id="2.160.20.10">
    <property type="entry name" value="Single-stranded right-handed beta-helix, Pectin lyase-like"/>
    <property type="match status" value="1"/>
</dbReference>
<evidence type="ECO:0008006" key="4">
    <source>
        <dbReference type="Google" id="ProtNLM"/>
    </source>
</evidence>
<dbReference type="SUPFAM" id="SSF51126">
    <property type="entry name" value="Pectin lyase-like"/>
    <property type="match status" value="1"/>
</dbReference>
<feature type="region of interest" description="Disordered" evidence="1">
    <location>
        <begin position="126"/>
        <end position="166"/>
    </location>
</feature>
<proteinExistence type="predicted"/>
<comment type="caution">
    <text evidence="2">The sequence shown here is derived from an EMBL/GenBank/DDBJ whole genome shotgun (WGS) entry which is preliminary data.</text>
</comment>
<keyword evidence="3" id="KW-1185">Reference proteome</keyword>
<dbReference type="EMBL" id="BAABBE010000017">
    <property type="protein sequence ID" value="GAA3663259.1"/>
    <property type="molecule type" value="Genomic_DNA"/>
</dbReference>
<dbReference type="InterPro" id="IPR012334">
    <property type="entry name" value="Pectin_lyas_fold"/>
</dbReference>
<evidence type="ECO:0000313" key="2">
    <source>
        <dbReference type="EMBL" id="GAA3663259.1"/>
    </source>
</evidence>
<organism evidence="2 3">
    <name type="scientific">Lentzea roselyniae</name>
    <dbReference type="NCBI Taxonomy" id="531940"/>
    <lineage>
        <taxon>Bacteria</taxon>
        <taxon>Bacillati</taxon>
        <taxon>Actinomycetota</taxon>
        <taxon>Actinomycetes</taxon>
        <taxon>Pseudonocardiales</taxon>
        <taxon>Pseudonocardiaceae</taxon>
        <taxon>Lentzea</taxon>
    </lineage>
</organism>
<name>A0ABP7BKG3_9PSEU</name>
<dbReference type="InterPro" id="IPR011050">
    <property type="entry name" value="Pectin_lyase_fold/virulence"/>
</dbReference>
<protein>
    <recommendedName>
        <fullName evidence="4">LysM domain-containing protein</fullName>
    </recommendedName>
</protein>
<dbReference type="Proteomes" id="UP001500711">
    <property type="component" value="Unassembled WGS sequence"/>
</dbReference>
<evidence type="ECO:0000256" key="1">
    <source>
        <dbReference type="SAM" id="MobiDB-lite"/>
    </source>
</evidence>